<feature type="binding site" evidence="10">
    <location>
        <position position="619"/>
    </location>
    <ligand>
        <name>5-methyltetrahydropteroyltri-L-glutamate</name>
        <dbReference type="ChEBI" id="CHEBI:58207"/>
    </ligand>
</feature>
<dbReference type="CDD" id="cd03312">
    <property type="entry name" value="CIMS_N_terminal_like"/>
    <property type="match status" value="1"/>
</dbReference>
<comment type="cofactor">
    <cofactor evidence="10">
        <name>Zn(2+)</name>
        <dbReference type="ChEBI" id="CHEBI:29105"/>
    </cofactor>
    <text evidence="10">Binds 1 zinc ion per subunit.</text>
</comment>
<keyword evidence="5 10" id="KW-0028">Amino-acid biosynthesis</keyword>
<evidence type="ECO:0000256" key="3">
    <source>
        <dbReference type="ARBA" id="ARBA00009553"/>
    </source>
</evidence>
<dbReference type="InterPro" id="IPR002629">
    <property type="entry name" value="Met_Synth_C/arc"/>
</dbReference>
<evidence type="ECO:0000256" key="12">
    <source>
        <dbReference type="PIRSR" id="PIRSR000382-2"/>
    </source>
</evidence>
<evidence type="ECO:0000313" key="16">
    <source>
        <dbReference type="EMBL" id="QWG02931.1"/>
    </source>
</evidence>
<comment type="catalytic activity">
    <reaction evidence="10">
        <text>5-methyltetrahydropteroyltri-L-glutamate + L-homocysteine = tetrahydropteroyltri-L-glutamate + L-methionine</text>
        <dbReference type="Rhea" id="RHEA:21196"/>
        <dbReference type="ChEBI" id="CHEBI:57844"/>
        <dbReference type="ChEBI" id="CHEBI:58140"/>
        <dbReference type="ChEBI" id="CHEBI:58199"/>
        <dbReference type="ChEBI" id="CHEBI:58207"/>
        <dbReference type="EC" id="2.1.1.14"/>
    </reaction>
</comment>
<dbReference type="GO" id="GO:0003871">
    <property type="term" value="F:5-methyltetrahydropteroyltriglutamate-homocysteine S-methyltransferase activity"/>
    <property type="evidence" value="ECO:0007669"/>
    <property type="project" value="UniProtKB-UniRule"/>
</dbReference>
<feature type="binding site" evidence="10 11">
    <location>
        <begin position="445"/>
        <end position="447"/>
    </location>
    <ligand>
        <name>L-homocysteine</name>
        <dbReference type="ChEBI" id="CHEBI:58199"/>
    </ligand>
</feature>
<dbReference type="GO" id="GO:0008270">
    <property type="term" value="F:zinc ion binding"/>
    <property type="evidence" value="ECO:0007669"/>
    <property type="project" value="InterPro"/>
</dbReference>
<dbReference type="NCBIfam" id="TIGR01371">
    <property type="entry name" value="met_syn_B12ind"/>
    <property type="match status" value="1"/>
</dbReference>
<keyword evidence="10" id="KW-0677">Repeat</keyword>
<dbReference type="CDD" id="cd03311">
    <property type="entry name" value="CIMS_C_terminal_like"/>
    <property type="match status" value="1"/>
</dbReference>
<dbReference type="GO" id="GO:0032259">
    <property type="term" value="P:methylation"/>
    <property type="evidence" value="ECO:0007669"/>
    <property type="project" value="UniProtKB-KW"/>
</dbReference>
<evidence type="ECO:0000256" key="11">
    <source>
        <dbReference type="PIRSR" id="PIRSR000382-1"/>
    </source>
</evidence>
<reference evidence="16 17" key="1">
    <citation type="submission" date="2021-05" db="EMBL/GenBank/DDBJ databases">
        <title>Comparative genomic studies on the polysaccharide-degrading batcterial strains of the Flammeovirga genus.</title>
        <authorList>
            <person name="Zewei F."/>
            <person name="Zheng Z."/>
            <person name="Yu L."/>
            <person name="Ruyue G."/>
            <person name="Yanhong M."/>
            <person name="Yuanyuan C."/>
            <person name="Jingyan G."/>
            <person name="Wenjun H."/>
        </authorList>
    </citation>
    <scope>NUCLEOTIDE SEQUENCE [LARGE SCALE GENOMIC DNA]</scope>
    <source>
        <strain evidence="16 17">NBRC:100898</strain>
    </source>
</reference>
<dbReference type="NCBIfam" id="NF003556">
    <property type="entry name" value="PRK05222.1"/>
    <property type="match status" value="1"/>
</dbReference>
<dbReference type="PIRSF" id="PIRSF000382">
    <property type="entry name" value="MeTrfase_B12_ind"/>
    <property type="match status" value="1"/>
</dbReference>
<name>A0AAX1N6N4_9BACT</name>
<feature type="active site" description="Proton donor" evidence="10 13">
    <location>
        <position position="708"/>
    </location>
</feature>
<sequence length="773" mass="88908">MKTRNFGFPRIGAKRELKKALEQFWAKEIDAAKLIEIGKDIRKKNWEAQSILDDIPSNDFSFYDQILDLIYTFDCLPKRFRQLQQKENLNDLELYFALARGFQNETSDVKAMEMTKWFDTNYHFIVPEFYKNTQFSISKPIKIVEEYKEAKVSGFETLPTIIGPVTFLWLGKEIDKGFHRLDLLDDLLASYSVILDQLLEHGASKIQFDEPCLALDENPLIQECIKKVYQHFAKEFPQLDITLGNYFDCYGGNLTTVLQLPIHTLHLDLVRCGEQINDILNHELFNENLHLSLGIIDGRNVWKNDFRKSLEVIKKVEASIGSDRILLSPSCSLLHSPIDINLEDEQSKIHPEVKPWLSFAQQKIEELEQLKVLVAEKEPYQHPLYVSNQIDIQSRITSELVNNLKVQERVKNLSAKESQRASDFKSRKVQQAVALQLPLLPTTSIGSLPQTKEVRKNRSLFKRGKITHEQYSDFIKNEIKDAIRFQESIDVDVLVHGEFERNDMVEFFGEQLDGFTFTSHGWVQSFGSRYVKPPIIYGDVHRSEAMTVKESAYAQSLTERPVKGMLTGPVTILQWSFVRDDQPRHKTCKQISLAIRDEVIDLEKAGLKVIQIDEPAFREGLPLRKGEWQSYLDWAVDSFKISSSGVKDGTQIHTHMCYSKFNDIIKSIAAMDADVITIECSRSQLHLLNAFSNFKYPNEIGPGIYDIHSPNVPSVYDMLDFINKAKIKIPLEQLWVNPDCGLKTRGWTETKASLEAMVNATKKARELFTEKVS</sequence>
<proteinExistence type="inferred from homology"/>
<dbReference type="SUPFAM" id="SSF51726">
    <property type="entry name" value="UROD/MetE-like"/>
    <property type="match status" value="2"/>
</dbReference>
<evidence type="ECO:0000256" key="9">
    <source>
        <dbReference type="ARBA" id="ARBA00023167"/>
    </source>
</evidence>
<dbReference type="GO" id="GO:0009086">
    <property type="term" value="P:methionine biosynthetic process"/>
    <property type="evidence" value="ECO:0007669"/>
    <property type="project" value="UniProtKB-UniRule"/>
</dbReference>
<dbReference type="InterPro" id="IPR013215">
    <property type="entry name" value="Cbl-indep_Met_Synth_N"/>
</dbReference>
<feature type="binding site" evidence="12">
    <location>
        <position position="740"/>
    </location>
    <ligand>
        <name>Zn(2+)</name>
        <dbReference type="ChEBI" id="CHEBI:29105"/>
        <label>1</label>
        <note>catalytic</note>
    </ligand>
</feature>
<feature type="binding site" evidence="10 11">
    <location>
        <begin position="445"/>
        <end position="447"/>
    </location>
    <ligand>
        <name>L-methionine</name>
        <dbReference type="ChEBI" id="CHEBI:57844"/>
    </ligand>
</feature>
<feature type="binding site" evidence="10">
    <location>
        <position position="657"/>
    </location>
    <ligand>
        <name>Zn(2+)</name>
        <dbReference type="ChEBI" id="CHEBI:29105"/>
        <note>catalytic</note>
    </ligand>
</feature>
<evidence type="ECO:0000256" key="2">
    <source>
        <dbReference type="ARBA" id="ARBA00004681"/>
    </source>
</evidence>
<organism evidence="16 17">
    <name type="scientific">Flammeovirga yaeyamensis</name>
    <dbReference type="NCBI Taxonomy" id="367791"/>
    <lineage>
        <taxon>Bacteria</taxon>
        <taxon>Pseudomonadati</taxon>
        <taxon>Bacteroidota</taxon>
        <taxon>Cytophagia</taxon>
        <taxon>Cytophagales</taxon>
        <taxon>Flammeovirgaceae</taxon>
        <taxon>Flammeovirga</taxon>
    </lineage>
</organism>
<feature type="binding site" evidence="12">
    <location>
        <position position="679"/>
    </location>
    <ligand>
        <name>Zn(2+)</name>
        <dbReference type="ChEBI" id="CHEBI:29105"/>
        <label>1</label>
        <note>catalytic</note>
    </ligand>
</feature>
<dbReference type="RefSeq" id="WP_169664396.1">
    <property type="nucleotide sequence ID" value="NZ_CP076132.1"/>
</dbReference>
<keyword evidence="8 10" id="KW-0862">Zinc</keyword>
<feature type="binding site" evidence="10 11">
    <location>
        <position position="498"/>
    </location>
    <ligand>
        <name>L-methionine</name>
        <dbReference type="ChEBI" id="CHEBI:57844"/>
    </ligand>
</feature>
<keyword evidence="9 10" id="KW-0486">Methionine biosynthesis</keyword>
<keyword evidence="6 10" id="KW-0808">Transferase</keyword>
<comment type="similarity">
    <text evidence="3 10">Belongs to the vitamin-B12 independent methionine synthase family.</text>
</comment>
<feature type="binding site" evidence="10">
    <location>
        <position position="498"/>
    </location>
    <ligand>
        <name>L-homocysteine</name>
        <dbReference type="ChEBI" id="CHEBI:58199"/>
    </ligand>
</feature>
<dbReference type="EMBL" id="CP076132">
    <property type="protein sequence ID" value="QWG02931.1"/>
    <property type="molecule type" value="Genomic_DNA"/>
</dbReference>
<feature type="binding site" evidence="10 11">
    <location>
        <position position="613"/>
    </location>
    <ligand>
        <name>L-homocysteine</name>
        <dbReference type="ChEBI" id="CHEBI:58199"/>
    </ligand>
</feature>
<protein>
    <recommendedName>
        <fullName evidence="10">5-methyltetrahydropteroyltriglutamate--homocysteine methyltransferase</fullName>
        <ecNumber evidence="10">2.1.1.14</ecNumber>
    </recommendedName>
    <alternativeName>
        <fullName evidence="10">Cobalamin-independent methionine synthase</fullName>
    </alternativeName>
    <alternativeName>
        <fullName evidence="10">Methionine synthase, vitamin-B12 independent isozyme</fullName>
    </alternativeName>
</protein>
<feature type="domain" description="Cobalamin-independent methionine synthase MetE C-terminal/archaeal" evidence="14">
    <location>
        <begin position="440"/>
        <end position="762"/>
    </location>
</feature>
<dbReference type="KEGG" id="fya:KMW28_04950"/>
<evidence type="ECO:0000256" key="13">
    <source>
        <dbReference type="PIRSR" id="PIRSR000382-3"/>
    </source>
</evidence>
<evidence type="ECO:0000256" key="6">
    <source>
        <dbReference type="ARBA" id="ARBA00022679"/>
    </source>
</evidence>
<evidence type="ECO:0000256" key="4">
    <source>
        <dbReference type="ARBA" id="ARBA00022603"/>
    </source>
</evidence>
<dbReference type="HAMAP" id="MF_00172">
    <property type="entry name" value="Meth_synth"/>
    <property type="match status" value="1"/>
</dbReference>
<feature type="binding site" evidence="10">
    <location>
        <position position="740"/>
    </location>
    <ligand>
        <name>Zn(2+)</name>
        <dbReference type="ChEBI" id="CHEBI:29105"/>
        <note>catalytic</note>
    </ligand>
</feature>
<evidence type="ECO:0000259" key="15">
    <source>
        <dbReference type="Pfam" id="PF08267"/>
    </source>
</evidence>
<accession>A0AAX1N6N4</accession>
<evidence type="ECO:0000259" key="14">
    <source>
        <dbReference type="Pfam" id="PF01717"/>
    </source>
</evidence>
<dbReference type="Pfam" id="PF01717">
    <property type="entry name" value="Meth_synt_2"/>
    <property type="match status" value="1"/>
</dbReference>
<feature type="domain" description="Cobalamin-independent methionine synthase MetE N-terminal" evidence="15">
    <location>
        <begin position="3"/>
        <end position="319"/>
    </location>
</feature>
<dbReference type="EC" id="2.1.1.14" evidence="10"/>
<feature type="binding site" evidence="12">
    <location>
        <position position="657"/>
    </location>
    <ligand>
        <name>Zn(2+)</name>
        <dbReference type="ChEBI" id="CHEBI:29105"/>
        <label>1</label>
        <note>catalytic</note>
    </ligand>
</feature>
<feature type="binding site" evidence="10">
    <location>
        <position position="655"/>
    </location>
    <ligand>
        <name>Zn(2+)</name>
        <dbReference type="ChEBI" id="CHEBI:29105"/>
        <note>catalytic</note>
    </ligand>
</feature>
<comment type="cofactor">
    <cofactor evidence="12">
        <name>Zn(2+)</name>
        <dbReference type="ChEBI" id="CHEBI:29105"/>
    </cofactor>
    <text evidence="12">Binds 2 Zn(2+) ions per subunit.</text>
</comment>
<gene>
    <name evidence="10 16" type="primary">metE</name>
    <name evidence="16" type="ORF">KMW28_04950</name>
</gene>
<dbReference type="AlphaFoldDB" id="A0AAX1N6N4"/>
<comment type="caution">
    <text evidence="10">Lacks conserved residue(s) required for the propagation of feature annotation.</text>
</comment>
<feature type="binding site" evidence="11">
    <location>
        <position position="18"/>
    </location>
    <ligand>
        <name>5-methyltetrahydropteroyltri-L-glutamate</name>
        <dbReference type="ChEBI" id="CHEBI:58207"/>
    </ligand>
</feature>
<evidence type="ECO:0000256" key="7">
    <source>
        <dbReference type="ARBA" id="ARBA00022723"/>
    </source>
</evidence>
<dbReference type="Proteomes" id="UP000678679">
    <property type="component" value="Chromosome 1"/>
</dbReference>
<feature type="binding site" evidence="10 11">
    <location>
        <position position="613"/>
    </location>
    <ligand>
        <name>L-methionine</name>
        <dbReference type="ChEBI" id="CHEBI:57844"/>
    </ligand>
</feature>
<comment type="pathway">
    <text evidence="2 10">Amino-acid biosynthesis; L-methionine biosynthesis via de novo pathway; L-methionine from L-homocysteine (MetE route): step 1/1.</text>
</comment>
<evidence type="ECO:0000313" key="17">
    <source>
        <dbReference type="Proteomes" id="UP000678679"/>
    </source>
</evidence>
<dbReference type="InterPro" id="IPR006276">
    <property type="entry name" value="Cobalamin-indep_Met_synthase"/>
</dbReference>
<feature type="binding site" evidence="10">
    <location>
        <position position="679"/>
    </location>
    <ligand>
        <name>Zn(2+)</name>
        <dbReference type="ChEBI" id="CHEBI:29105"/>
        <note>catalytic</note>
    </ligand>
</feature>
<dbReference type="Pfam" id="PF08267">
    <property type="entry name" value="Meth_synt_1"/>
    <property type="match status" value="1"/>
</dbReference>
<dbReference type="Gene3D" id="3.20.20.210">
    <property type="match status" value="2"/>
</dbReference>
<feature type="binding site" evidence="12">
    <location>
        <position position="655"/>
    </location>
    <ligand>
        <name>Zn(2+)</name>
        <dbReference type="ChEBI" id="CHEBI:29105"/>
        <label>1</label>
        <note>catalytic</note>
    </ligand>
</feature>
<keyword evidence="17" id="KW-1185">Reference proteome</keyword>
<evidence type="ECO:0000256" key="10">
    <source>
        <dbReference type="HAMAP-Rule" id="MF_00172"/>
    </source>
</evidence>
<evidence type="ECO:0000256" key="1">
    <source>
        <dbReference type="ARBA" id="ARBA00002777"/>
    </source>
</evidence>
<keyword evidence="7 10" id="KW-0479">Metal-binding</keyword>
<feature type="binding site" evidence="10">
    <location>
        <position position="116"/>
    </location>
    <ligand>
        <name>5-methyltetrahydropteroyltri-L-glutamate</name>
        <dbReference type="ChEBI" id="CHEBI:58207"/>
    </ligand>
</feature>
<keyword evidence="4 10" id="KW-0489">Methyltransferase</keyword>
<feature type="binding site" evidence="11">
    <location>
        <position position="121"/>
    </location>
    <ligand>
        <name>5-methyltetrahydropteroyltri-L-glutamate</name>
        <dbReference type="ChEBI" id="CHEBI:58207"/>
    </ligand>
</feature>
<dbReference type="PANTHER" id="PTHR30519">
    <property type="entry name" value="5-METHYLTETRAHYDROPTEROYLTRIGLUTAMATE--HOMOCYSTEINE METHYLTRANSFERASE"/>
    <property type="match status" value="1"/>
</dbReference>
<feature type="binding site" evidence="10">
    <location>
        <begin position="15"/>
        <end position="18"/>
    </location>
    <ligand>
        <name>5-methyltetrahydropteroyltri-L-glutamate</name>
        <dbReference type="ChEBI" id="CHEBI:58207"/>
    </ligand>
</feature>
<dbReference type="InterPro" id="IPR038071">
    <property type="entry name" value="UROD/MetE-like_sf"/>
</dbReference>
<comment type="function">
    <text evidence="1 10">Catalyzes the transfer of a methyl group from 5-methyltetrahydrofolate to homocysteine resulting in methionine formation.</text>
</comment>
<evidence type="ECO:0000256" key="8">
    <source>
        <dbReference type="ARBA" id="ARBA00022833"/>
    </source>
</evidence>
<dbReference type="FunFam" id="3.20.20.210:FF:000002">
    <property type="entry name" value="5-methyltetrahydropteroyltriglutamate--homocysteine methyltransferase"/>
    <property type="match status" value="1"/>
</dbReference>
<evidence type="ECO:0000256" key="5">
    <source>
        <dbReference type="ARBA" id="ARBA00022605"/>
    </source>
</evidence>
<feature type="binding site" evidence="10 11">
    <location>
        <position position="575"/>
    </location>
    <ligand>
        <name>5-methyltetrahydropteroyltri-L-glutamate</name>
        <dbReference type="ChEBI" id="CHEBI:58207"/>
    </ligand>
</feature>